<gene>
    <name evidence="3" type="ORF">GVO57_12160</name>
</gene>
<dbReference type="Gene3D" id="2.40.10.10">
    <property type="entry name" value="Trypsin-like serine proteases"/>
    <property type="match status" value="1"/>
</dbReference>
<sequence length="387" mass="39912">MSYKVIGLLGAAALAFPMAAQAQIGPKIQTGSANGLTWTAQSRIVGTGSTATIASGGSTLNVAPMPQRSGVVALIMDYGPGGSFICTGSLLPDRRSILTAAHCVSDGAGTEGPRTTTAWFYGGNNPDTIVSNNPVDSVSRTAIGISVNQGYTGEVIDQNDIAIIRLGEDAPIWATSYELDLGPDLTGRDFTVAGYGRRSDAGGNVGANLGTGRLREGDNRMDFRFGDADFGGFFTDRDANGENFFGEAEVEFSYVSDFDNGLAANDASCRLAVNGLGIAPSGKFCNLGRGAREVSVAGGDSGGPQFGADGRIISVTSYGLSFGTGFGDIGGGLNSSFGELNGFVPLYIHRQFLADAVPEPATWGMMILGFGLVGAGMRARARKVSFA</sequence>
<dbReference type="PROSITE" id="PS00134">
    <property type="entry name" value="TRYPSIN_HIS"/>
    <property type="match status" value="1"/>
</dbReference>
<dbReference type="InterPro" id="IPR009003">
    <property type="entry name" value="Peptidase_S1_PA"/>
</dbReference>
<feature type="signal peptide" evidence="1">
    <location>
        <begin position="1"/>
        <end position="22"/>
    </location>
</feature>
<name>A0A7Z2S8H7_9SPHN</name>
<feature type="chain" id="PRO_5031485204" evidence="1">
    <location>
        <begin position="23"/>
        <end position="387"/>
    </location>
</feature>
<dbReference type="InterPro" id="IPR001254">
    <property type="entry name" value="Trypsin_dom"/>
</dbReference>
<dbReference type="PROSITE" id="PS50240">
    <property type="entry name" value="TRYPSIN_DOM"/>
    <property type="match status" value="1"/>
</dbReference>
<dbReference type="AlphaFoldDB" id="A0A7Z2S8H7"/>
<keyword evidence="1" id="KW-0732">Signal</keyword>
<feature type="domain" description="Peptidase S1" evidence="2">
    <location>
        <begin position="54"/>
        <end position="369"/>
    </location>
</feature>
<dbReference type="GO" id="GO:0004252">
    <property type="term" value="F:serine-type endopeptidase activity"/>
    <property type="evidence" value="ECO:0007669"/>
    <property type="project" value="InterPro"/>
</dbReference>
<dbReference type="NCBIfam" id="NF035944">
    <property type="entry name" value="PEPxxWA-CTERM"/>
    <property type="match status" value="1"/>
</dbReference>
<accession>A0A7Z2S8H7</accession>
<dbReference type="Proteomes" id="UP000464468">
    <property type="component" value="Chromosome"/>
</dbReference>
<dbReference type="NCBIfam" id="TIGR02595">
    <property type="entry name" value="PEP_CTERM"/>
    <property type="match status" value="1"/>
</dbReference>
<dbReference type="InterPro" id="IPR018114">
    <property type="entry name" value="TRYPSIN_HIS"/>
</dbReference>
<protein>
    <submittedName>
        <fullName evidence="3">PEPxxWA-CTERM sorting domain-containing protein</fullName>
    </submittedName>
</protein>
<dbReference type="Pfam" id="PF00089">
    <property type="entry name" value="Trypsin"/>
    <property type="match status" value="1"/>
</dbReference>
<proteinExistence type="predicted"/>
<dbReference type="Pfam" id="PF07589">
    <property type="entry name" value="PEP-CTERM"/>
    <property type="match status" value="1"/>
</dbReference>
<dbReference type="SUPFAM" id="SSF50494">
    <property type="entry name" value="Trypsin-like serine proteases"/>
    <property type="match status" value="1"/>
</dbReference>
<dbReference type="EMBL" id="CP047895">
    <property type="protein sequence ID" value="QHL91426.1"/>
    <property type="molecule type" value="Genomic_DNA"/>
</dbReference>
<keyword evidence="4" id="KW-1185">Reference proteome</keyword>
<dbReference type="SMART" id="SM00020">
    <property type="entry name" value="Tryp_SPc"/>
    <property type="match status" value="1"/>
</dbReference>
<evidence type="ECO:0000256" key="1">
    <source>
        <dbReference type="SAM" id="SignalP"/>
    </source>
</evidence>
<evidence type="ECO:0000259" key="2">
    <source>
        <dbReference type="PROSITE" id="PS50240"/>
    </source>
</evidence>
<evidence type="ECO:0000313" key="3">
    <source>
        <dbReference type="EMBL" id="QHL91426.1"/>
    </source>
</evidence>
<reference evidence="3 4" key="1">
    <citation type="submission" date="2020-01" db="EMBL/GenBank/DDBJ databases">
        <title>Sphingomonas sp. C33 whole genome sequece.</title>
        <authorList>
            <person name="Park C."/>
        </authorList>
    </citation>
    <scope>NUCLEOTIDE SEQUENCE [LARGE SCALE GENOMIC DNA]</scope>
    <source>
        <strain evidence="3 4">C33</strain>
    </source>
</reference>
<evidence type="ECO:0000313" key="4">
    <source>
        <dbReference type="Proteomes" id="UP000464468"/>
    </source>
</evidence>
<dbReference type="KEGG" id="schy:GVO57_12160"/>
<dbReference type="GO" id="GO:0006508">
    <property type="term" value="P:proteolysis"/>
    <property type="evidence" value="ECO:0007669"/>
    <property type="project" value="InterPro"/>
</dbReference>
<dbReference type="InterPro" id="IPR043504">
    <property type="entry name" value="Peptidase_S1_PA_chymotrypsin"/>
</dbReference>
<organism evidence="3 4">
    <name type="scientific">Sphingomonas changnyeongensis</name>
    <dbReference type="NCBI Taxonomy" id="2698679"/>
    <lineage>
        <taxon>Bacteria</taxon>
        <taxon>Pseudomonadati</taxon>
        <taxon>Pseudomonadota</taxon>
        <taxon>Alphaproteobacteria</taxon>
        <taxon>Sphingomonadales</taxon>
        <taxon>Sphingomonadaceae</taxon>
        <taxon>Sphingomonas</taxon>
    </lineage>
</organism>
<dbReference type="InterPro" id="IPR013424">
    <property type="entry name" value="Ice-binding_C"/>
</dbReference>